<evidence type="ECO:0000313" key="2">
    <source>
        <dbReference type="EMBL" id="BFP49872.1"/>
    </source>
</evidence>
<accession>A0AB33K2S6</accession>
<evidence type="ECO:0000256" key="1">
    <source>
        <dbReference type="SAM" id="MobiDB-lite"/>
    </source>
</evidence>
<name>A0AB33K2S6_9ACTN</name>
<organism evidence="2">
    <name type="scientific">Kitasatospora sp. CMC57</name>
    <dbReference type="NCBI Taxonomy" id="3231513"/>
    <lineage>
        <taxon>Bacteria</taxon>
        <taxon>Bacillati</taxon>
        <taxon>Actinomycetota</taxon>
        <taxon>Actinomycetes</taxon>
        <taxon>Kitasatosporales</taxon>
        <taxon>Streptomycetaceae</taxon>
        <taxon>Kitasatospora</taxon>
    </lineage>
</organism>
<proteinExistence type="predicted"/>
<dbReference type="AlphaFoldDB" id="A0AB33K2S6"/>
<gene>
    <name evidence="2" type="ORF">KCMC57_62400</name>
</gene>
<reference evidence="2" key="1">
    <citation type="submission" date="2024-07" db="EMBL/GenBank/DDBJ databases">
        <title>Complete genome sequences of cellulolytic bacteria, Kitasatospora sp. CMC57 and Streptomyces sp. CMC78, isolated from Japanese agricultural soil.</title>
        <authorList>
            <person name="Hashimoto T."/>
            <person name="Ito M."/>
            <person name="Iwamoto M."/>
            <person name="Fukahori D."/>
            <person name="Shoda T."/>
            <person name="Sakoda M."/>
            <person name="Morohoshi T."/>
            <person name="Mitsuboshi M."/>
            <person name="Nishizawa T."/>
        </authorList>
    </citation>
    <scope>NUCLEOTIDE SEQUENCE</scope>
    <source>
        <strain evidence="2">CMC57</strain>
    </source>
</reference>
<sequence>MATSTAAAAINTTNIKRASCPHLQLDGPGPVTCCLPPIAGLTPKFTLAVAGPDAVPAQARGTGRSHECAPNSGVADGPSERDRGIEEAVVTSGLWSYEGTKGYGSGGGPRVAR</sequence>
<protein>
    <submittedName>
        <fullName evidence="2">Uncharacterized protein</fullName>
    </submittedName>
</protein>
<dbReference type="EMBL" id="AP035881">
    <property type="protein sequence ID" value="BFP49872.1"/>
    <property type="molecule type" value="Genomic_DNA"/>
</dbReference>
<feature type="region of interest" description="Disordered" evidence="1">
    <location>
        <begin position="57"/>
        <end position="84"/>
    </location>
</feature>